<dbReference type="NCBIfam" id="TIGR01128">
    <property type="entry name" value="holA"/>
    <property type="match status" value="1"/>
</dbReference>
<dbReference type="PANTHER" id="PTHR34388:SF1">
    <property type="entry name" value="DNA POLYMERASE III SUBUNIT DELTA"/>
    <property type="match status" value="1"/>
</dbReference>
<comment type="similarity">
    <text evidence="7">Belongs to the DNA polymerase HolA subunit family.</text>
</comment>
<evidence type="ECO:0000256" key="5">
    <source>
        <dbReference type="ARBA" id="ARBA00022705"/>
    </source>
</evidence>
<dbReference type="GO" id="GO:0003887">
    <property type="term" value="F:DNA-directed DNA polymerase activity"/>
    <property type="evidence" value="ECO:0007669"/>
    <property type="project" value="UniProtKB-KW"/>
</dbReference>
<feature type="domain" description="DNA polymerase III delta N-terminal" evidence="10">
    <location>
        <begin position="18"/>
        <end position="134"/>
    </location>
</feature>
<evidence type="ECO:0000256" key="4">
    <source>
        <dbReference type="ARBA" id="ARBA00022695"/>
    </source>
</evidence>
<dbReference type="SUPFAM" id="SSF48019">
    <property type="entry name" value="post-AAA+ oligomerization domain-like"/>
    <property type="match status" value="1"/>
</dbReference>
<dbReference type="GO" id="GO:0006261">
    <property type="term" value="P:DNA-templated DNA replication"/>
    <property type="evidence" value="ECO:0007669"/>
    <property type="project" value="TreeGrafter"/>
</dbReference>
<gene>
    <name evidence="12" type="primary">holA</name>
    <name evidence="12" type="ORF">NIDE4236</name>
</gene>
<dbReference type="STRING" id="330214.NIDE4236"/>
<dbReference type="KEGG" id="nde:NIDE4236"/>
<feature type="region of interest" description="Disordered" evidence="9">
    <location>
        <begin position="329"/>
        <end position="364"/>
    </location>
</feature>
<proteinExistence type="inferred from homology"/>
<dbReference type="HOGENOM" id="CLU_044694_2_1_0"/>
<dbReference type="PANTHER" id="PTHR34388">
    <property type="entry name" value="DNA POLYMERASE III SUBUNIT DELTA"/>
    <property type="match status" value="1"/>
</dbReference>
<dbReference type="Pfam" id="PF21694">
    <property type="entry name" value="DNA_pol3_delta_C"/>
    <property type="match status" value="1"/>
</dbReference>
<dbReference type="Gene3D" id="1.20.272.10">
    <property type="match status" value="1"/>
</dbReference>
<feature type="domain" description="DNA polymerase III delta subunit-like C-terminal" evidence="11">
    <location>
        <begin position="209"/>
        <end position="312"/>
    </location>
</feature>
<dbReference type="Pfam" id="PF06144">
    <property type="entry name" value="DNA_pol3_delta"/>
    <property type="match status" value="1"/>
</dbReference>
<dbReference type="InterPro" id="IPR048466">
    <property type="entry name" value="DNA_pol3_delta-like_C"/>
</dbReference>
<evidence type="ECO:0000313" key="13">
    <source>
        <dbReference type="Proteomes" id="UP000001660"/>
    </source>
</evidence>
<dbReference type="InterPro" id="IPR010372">
    <property type="entry name" value="DNA_pol3_delta_N"/>
</dbReference>
<name>D8P8R9_9BACT</name>
<accession>D8P8R9</accession>
<evidence type="ECO:0000256" key="7">
    <source>
        <dbReference type="ARBA" id="ARBA00034754"/>
    </source>
</evidence>
<dbReference type="Proteomes" id="UP000001660">
    <property type="component" value="Chromosome"/>
</dbReference>
<dbReference type="InterPro" id="IPR005790">
    <property type="entry name" value="DNA_polIII_delta"/>
</dbReference>
<keyword evidence="5" id="KW-0235">DNA replication</keyword>
<evidence type="ECO:0000256" key="3">
    <source>
        <dbReference type="ARBA" id="ARBA00022679"/>
    </source>
</evidence>
<comment type="catalytic activity">
    <reaction evidence="8">
        <text>DNA(n) + a 2'-deoxyribonucleoside 5'-triphosphate = DNA(n+1) + diphosphate</text>
        <dbReference type="Rhea" id="RHEA:22508"/>
        <dbReference type="Rhea" id="RHEA-COMP:17339"/>
        <dbReference type="Rhea" id="RHEA-COMP:17340"/>
        <dbReference type="ChEBI" id="CHEBI:33019"/>
        <dbReference type="ChEBI" id="CHEBI:61560"/>
        <dbReference type="ChEBI" id="CHEBI:173112"/>
        <dbReference type="EC" id="2.7.7.7"/>
    </reaction>
</comment>
<dbReference type="InterPro" id="IPR008921">
    <property type="entry name" value="DNA_pol3_clamp-load_cplx_C"/>
</dbReference>
<dbReference type="EC" id="2.7.7.7" evidence="1"/>
<protein>
    <recommendedName>
        <fullName evidence="2">DNA polymerase III subunit delta</fullName>
        <ecNumber evidence="1">2.7.7.7</ecNumber>
    </recommendedName>
</protein>
<evidence type="ECO:0000313" key="12">
    <source>
        <dbReference type="EMBL" id="CBK43901.1"/>
    </source>
</evidence>
<dbReference type="SUPFAM" id="SSF52540">
    <property type="entry name" value="P-loop containing nucleoside triphosphate hydrolases"/>
    <property type="match status" value="1"/>
</dbReference>
<keyword evidence="3 12" id="KW-0808">Transferase</keyword>
<evidence type="ECO:0000259" key="10">
    <source>
        <dbReference type="Pfam" id="PF06144"/>
    </source>
</evidence>
<keyword evidence="4 12" id="KW-0548">Nucleotidyltransferase</keyword>
<dbReference type="Gene3D" id="1.10.8.60">
    <property type="match status" value="1"/>
</dbReference>
<keyword evidence="6" id="KW-0239">DNA-directed DNA polymerase</keyword>
<evidence type="ECO:0000259" key="11">
    <source>
        <dbReference type="Pfam" id="PF21694"/>
    </source>
</evidence>
<feature type="compositionally biased region" description="Polar residues" evidence="9">
    <location>
        <begin position="352"/>
        <end position="364"/>
    </location>
</feature>
<dbReference type="Gene3D" id="3.40.50.300">
    <property type="entry name" value="P-loop containing nucleotide triphosphate hydrolases"/>
    <property type="match status" value="1"/>
</dbReference>
<dbReference type="GO" id="GO:0003677">
    <property type="term" value="F:DNA binding"/>
    <property type="evidence" value="ECO:0007669"/>
    <property type="project" value="InterPro"/>
</dbReference>
<dbReference type="eggNOG" id="COG1466">
    <property type="taxonomic scope" value="Bacteria"/>
</dbReference>
<evidence type="ECO:0000256" key="2">
    <source>
        <dbReference type="ARBA" id="ARBA00017703"/>
    </source>
</evidence>
<evidence type="ECO:0000256" key="1">
    <source>
        <dbReference type="ARBA" id="ARBA00012417"/>
    </source>
</evidence>
<organism evidence="12 13">
    <name type="scientific">Nitrospira defluvii</name>
    <dbReference type="NCBI Taxonomy" id="330214"/>
    <lineage>
        <taxon>Bacteria</taxon>
        <taxon>Pseudomonadati</taxon>
        <taxon>Nitrospirota</taxon>
        <taxon>Nitrospiria</taxon>
        <taxon>Nitrospirales</taxon>
        <taxon>Nitrospiraceae</taxon>
        <taxon>Nitrospira</taxon>
    </lineage>
</organism>
<sequence length="364" mass="39680">MSLELPQSLARSGVMPLYAVVGEEDYLRDQSVAALRAAALGPAADTGFNCDIFHGDDCSVEDVLACASEIPVFAERRVVVYKSVEKLPAREGEKLLSYFAAPNDTTTLIVVAAKLDGRMKWTQALTKGGVTVNCAPLRDAQLSAWIRQEAAALGVRIHEEATQLLKEVGSESLYAVKRELEKLAAYVPPDRTAQLADVEALRGTESGASVFDLMNAIGAHDHGRALRILARNLENGEAPLRILGALVWQYRRLWKMKEQLKSGGREGEAARTLRIDPSRVRGFLAQFSDAQLTQTFRWFLDTDSKLKGGSGSAPVRVMEDLLFRLCGQPSKSASSGARVQPAPPVPRPTGSRPVSNVRTVTRKR</sequence>
<dbReference type="GO" id="GO:0009360">
    <property type="term" value="C:DNA polymerase III complex"/>
    <property type="evidence" value="ECO:0007669"/>
    <property type="project" value="InterPro"/>
</dbReference>
<evidence type="ECO:0000256" key="8">
    <source>
        <dbReference type="ARBA" id="ARBA00049244"/>
    </source>
</evidence>
<keyword evidence="13" id="KW-1185">Reference proteome</keyword>
<dbReference type="EMBL" id="FP929003">
    <property type="protein sequence ID" value="CBK43901.1"/>
    <property type="molecule type" value="Genomic_DNA"/>
</dbReference>
<evidence type="ECO:0000256" key="9">
    <source>
        <dbReference type="SAM" id="MobiDB-lite"/>
    </source>
</evidence>
<evidence type="ECO:0000256" key="6">
    <source>
        <dbReference type="ARBA" id="ARBA00022932"/>
    </source>
</evidence>
<reference evidence="12 13" key="1">
    <citation type="journal article" date="2010" name="Proc. Natl. Acad. Sci. U.S.A.">
        <title>A Nitrospira metagenome illuminates the physiology and evolution of globally important nitrite-oxidizing bacteria.</title>
        <authorList>
            <person name="Lucker S."/>
            <person name="Wagner M."/>
            <person name="Maixner F."/>
            <person name="Pelletier E."/>
            <person name="Koch H."/>
            <person name="Vacherie B."/>
            <person name="Rattei T."/>
            <person name="Sinninghe Damste J."/>
            <person name="Spieck E."/>
            <person name="Le Paslier D."/>
            <person name="Daims H."/>
        </authorList>
    </citation>
    <scope>NUCLEOTIDE SEQUENCE [LARGE SCALE GENOMIC DNA]</scope>
</reference>
<dbReference type="AlphaFoldDB" id="D8P8R9"/>
<dbReference type="InterPro" id="IPR027417">
    <property type="entry name" value="P-loop_NTPase"/>
</dbReference>